<keyword evidence="8" id="KW-1185">Reference proteome</keyword>
<dbReference type="AlphaFoldDB" id="A0A164YSD4"/>
<evidence type="ECO:0000256" key="5">
    <source>
        <dbReference type="RuleBase" id="RU003345"/>
    </source>
</evidence>
<dbReference type="InterPro" id="IPR016162">
    <property type="entry name" value="Ald_DH_N"/>
</dbReference>
<dbReference type="PANTHER" id="PTHR42986:SF1">
    <property type="entry name" value="BENZALDEHYDE DEHYDROGENASE YFMT"/>
    <property type="match status" value="1"/>
</dbReference>
<comment type="similarity">
    <text evidence="1 5">Belongs to the aldehyde dehydrogenase family.</text>
</comment>
<dbReference type="InterPro" id="IPR029510">
    <property type="entry name" value="Ald_DH_CS_GLU"/>
</dbReference>
<gene>
    <name evidence="7" type="ORF">SISNIDRAFT_406027</name>
</gene>
<feature type="active site" evidence="4">
    <location>
        <position position="255"/>
    </location>
</feature>
<reference evidence="7 8" key="1">
    <citation type="journal article" date="2016" name="Mol. Biol. Evol.">
        <title>Comparative Genomics of Early-Diverging Mushroom-Forming Fungi Provides Insights into the Origins of Lignocellulose Decay Capabilities.</title>
        <authorList>
            <person name="Nagy L.G."/>
            <person name="Riley R."/>
            <person name="Tritt A."/>
            <person name="Adam C."/>
            <person name="Daum C."/>
            <person name="Floudas D."/>
            <person name="Sun H."/>
            <person name="Yadav J.S."/>
            <person name="Pangilinan J."/>
            <person name="Larsson K.H."/>
            <person name="Matsuura K."/>
            <person name="Barry K."/>
            <person name="Labutti K."/>
            <person name="Kuo R."/>
            <person name="Ohm R.A."/>
            <person name="Bhattacharya S.S."/>
            <person name="Shirouzu T."/>
            <person name="Yoshinaga Y."/>
            <person name="Martin F.M."/>
            <person name="Grigoriev I.V."/>
            <person name="Hibbett D.S."/>
        </authorList>
    </citation>
    <scope>NUCLEOTIDE SEQUENCE [LARGE SCALE GENOMIC DNA]</scope>
    <source>
        <strain evidence="7 8">HHB9708</strain>
    </source>
</reference>
<dbReference type="PANTHER" id="PTHR42986">
    <property type="entry name" value="BENZALDEHYDE DEHYDROGENASE YFMT"/>
    <property type="match status" value="1"/>
</dbReference>
<dbReference type="OrthoDB" id="310895at2759"/>
<protein>
    <submittedName>
        <fullName evidence="7">Aldehyde dehydrogenase</fullName>
    </submittedName>
</protein>
<dbReference type="Pfam" id="PF00171">
    <property type="entry name" value="Aldedh"/>
    <property type="match status" value="1"/>
</dbReference>
<dbReference type="InterPro" id="IPR016161">
    <property type="entry name" value="Ald_DH/histidinol_DH"/>
</dbReference>
<dbReference type="Proteomes" id="UP000076722">
    <property type="component" value="Unassembled WGS sequence"/>
</dbReference>
<keyword evidence="2 5" id="KW-0560">Oxidoreductase</keyword>
<feature type="domain" description="Aldehyde dehydrogenase" evidence="6">
    <location>
        <begin position="14"/>
        <end position="469"/>
    </location>
</feature>
<accession>A0A164YSD4</accession>
<organism evidence="7 8">
    <name type="scientific">Sistotremastrum niveocremeum HHB9708</name>
    <dbReference type="NCBI Taxonomy" id="1314777"/>
    <lineage>
        <taxon>Eukaryota</taxon>
        <taxon>Fungi</taxon>
        <taxon>Dikarya</taxon>
        <taxon>Basidiomycota</taxon>
        <taxon>Agaricomycotina</taxon>
        <taxon>Agaricomycetes</taxon>
        <taxon>Sistotremastrales</taxon>
        <taxon>Sistotremastraceae</taxon>
        <taxon>Sertulicium</taxon>
        <taxon>Sertulicium niveocremeum</taxon>
    </lineage>
</organism>
<evidence type="ECO:0000259" key="6">
    <source>
        <dbReference type="Pfam" id="PF00171"/>
    </source>
</evidence>
<dbReference type="InterPro" id="IPR015590">
    <property type="entry name" value="Aldehyde_DH_dom"/>
</dbReference>
<dbReference type="Gene3D" id="3.40.309.10">
    <property type="entry name" value="Aldehyde Dehydrogenase, Chain A, domain 2"/>
    <property type="match status" value="1"/>
</dbReference>
<dbReference type="SUPFAM" id="SSF53720">
    <property type="entry name" value="ALDH-like"/>
    <property type="match status" value="1"/>
</dbReference>
<evidence type="ECO:0000313" key="8">
    <source>
        <dbReference type="Proteomes" id="UP000076722"/>
    </source>
</evidence>
<dbReference type="STRING" id="1314777.A0A164YSD4"/>
<proteinExistence type="inferred from homology"/>
<keyword evidence="3" id="KW-0520">NAD</keyword>
<dbReference type="InterPro" id="IPR016163">
    <property type="entry name" value="Ald_DH_C"/>
</dbReference>
<evidence type="ECO:0000256" key="2">
    <source>
        <dbReference type="ARBA" id="ARBA00023002"/>
    </source>
</evidence>
<name>A0A164YSD4_9AGAM</name>
<sequence>MSPGKAGLFIDGAWRSASNQEEYPVYSPASGDLVTLSASASADDCQEAIDAAARALPAWEATPPSARRKILLKAADLLDTESYRKRMVASACEETAATVTWASINASSAVNGLREASSLATRIRGETLQSEHPGVTFIVQRRAIGVILAISPWNAPAALSVRAVAIPLVCGNTVVLKSSEISPRSQSIVVEAFHEAGLPKGVLNYVSISKENVPKLTADMIAHPAVRKINFTGSDRVGKIIAAEAAKWLKPCVFELGGKAPAVVLNDANVHDASRAIVHGAMLHSGQICMSTERVIVQRGISEALISAITSTVKKLKASKSSNDATAQLSPVFSSTHAQGVLSLISDAKKDGAEVLVGDLTVNGALIQPHVLLGVKPGMRAWERESFGPVIGISVVDTVDEAVELANSSDYSLTASLWSSDVHGALQTASKIRAGTVQINAPTLSFEPSFGNFGLGGATGYGRFDIEHFTDLRAIAVNPPTGKYPLVDNIL</sequence>
<dbReference type="GO" id="GO:0016620">
    <property type="term" value="F:oxidoreductase activity, acting on the aldehyde or oxo group of donors, NAD or NADP as acceptor"/>
    <property type="evidence" value="ECO:0007669"/>
    <property type="project" value="InterPro"/>
</dbReference>
<evidence type="ECO:0000256" key="4">
    <source>
        <dbReference type="PROSITE-ProRule" id="PRU10007"/>
    </source>
</evidence>
<evidence type="ECO:0000313" key="7">
    <source>
        <dbReference type="EMBL" id="KZS97192.1"/>
    </source>
</evidence>
<dbReference type="PROSITE" id="PS00687">
    <property type="entry name" value="ALDEHYDE_DEHYDR_GLU"/>
    <property type="match status" value="1"/>
</dbReference>
<evidence type="ECO:0000256" key="3">
    <source>
        <dbReference type="ARBA" id="ARBA00023027"/>
    </source>
</evidence>
<evidence type="ECO:0000256" key="1">
    <source>
        <dbReference type="ARBA" id="ARBA00009986"/>
    </source>
</evidence>
<dbReference type="EMBL" id="KV419397">
    <property type="protein sequence ID" value="KZS97192.1"/>
    <property type="molecule type" value="Genomic_DNA"/>
</dbReference>
<dbReference type="Gene3D" id="3.40.605.10">
    <property type="entry name" value="Aldehyde Dehydrogenase, Chain A, domain 1"/>
    <property type="match status" value="1"/>
</dbReference>